<reference evidence="1" key="1">
    <citation type="journal article" date="2023" name="IScience">
        <title>Live-bearing cockroach genome reveals convergent evolutionary mechanisms linked to viviparity in insects and beyond.</title>
        <authorList>
            <person name="Fouks B."/>
            <person name="Harrison M.C."/>
            <person name="Mikhailova A.A."/>
            <person name="Marchal E."/>
            <person name="English S."/>
            <person name="Carruthers M."/>
            <person name="Jennings E.C."/>
            <person name="Chiamaka E.L."/>
            <person name="Frigard R.A."/>
            <person name="Pippel M."/>
            <person name="Attardo G.M."/>
            <person name="Benoit J.B."/>
            <person name="Bornberg-Bauer E."/>
            <person name="Tobe S.S."/>
        </authorList>
    </citation>
    <scope>NUCLEOTIDE SEQUENCE</scope>
    <source>
        <strain evidence="1">Stay&amp;Tobe</strain>
    </source>
</reference>
<dbReference type="AlphaFoldDB" id="A0AAD8EDF6"/>
<comment type="caution">
    <text evidence="1">The sequence shown here is derived from an EMBL/GenBank/DDBJ whole genome shotgun (WGS) entry which is preliminary data.</text>
</comment>
<keyword evidence="2" id="KW-1185">Reference proteome</keyword>
<evidence type="ECO:0000313" key="1">
    <source>
        <dbReference type="EMBL" id="KAJ9586243.1"/>
    </source>
</evidence>
<dbReference type="Proteomes" id="UP001233999">
    <property type="component" value="Unassembled WGS sequence"/>
</dbReference>
<feature type="non-terminal residue" evidence="1">
    <location>
        <position position="140"/>
    </location>
</feature>
<sequence length="140" mass="15986">LHDPDTFREMKIISYISKSADYAISNSFDSSILVNILFRLQLIGLYSGYTVKYILYNEGNVPSELSSLYYILADSALVVDVDKSKQQRLCSFISTCPYVTMKNKIIYDFILSRKMNQTGINATNYHRIATGKKKIFLQGI</sequence>
<dbReference type="EMBL" id="JASPKZ010007182">
    <property type="protein sequence ID" value="KAJ9586243.1"/>
    <property type="molecule type" value="Genomic_DNA"/>
</dbReference>
<reference evidence="1" key="2">
    <citation type="submission" date="2023-05" db="EMBL/GenBank/DDBJ databases">
        <authorList>
            <person name="Fouks B."/>
        </authorList>
    </citation>
    <scope>NUCLEOTIDE SEQUENCE</scope>
    <source>
        <strain evidence="1">Stay&amp;Tobe</strain>
        <tissue evidence="1">Testes</tissue>
    </source>
</reference>
<name>A0AAD8EDF6_DIPPU</name>
<gene>
    <name evidence="1" type="ORF">L9F63_020105</name>
</gene>
<evidence type="ECO:0000313" key="2">
    <source>
        <dbReference type="Proteomes" id="UP001233999"/>
    </source>
</evidence>
<feature type="non-terminal residue" evidence="1">
    <location>
        <position position="1"/>
    </location>
</feature>
<accession>A0AAD8EDF6</accession>
<protein>
    <submittedName>
        <fullName evidence="1">Uncharacterized protein</fullName>
    </submittedName>
</protein>
<organism evidence="1 2">
    <name type="scientific">Diploptera punctata</name>
    <name type="common">Pacific beetle cockroach</name>
    <dbReference type="NCBI Taxonomy" id="6984"/>
    <lineage>
        <taxon>Eukaryota</taxon>
        <taxon>Metazoa</taxon>
        <taxon>Ecdysozoa</taxon>
        <taxon>Arthropoda</taxon>
        <taxon>Hexapoda</taxon>
        <taxon>Insecta</taxon>
        <taxon>Pterygota</taxon>
        <taxon>Neoptera</taxon>
        <taxon>Polyneoptera</taxon>
        <taxon>Dictyoptera</taxon>
        <taxon>Blattodea</taxon>
        <taxon>Blaberoidea</taxon>
        <taxon>Blaberidae</taxon>
        <taxon>Diplopterinae</taxon>
        <taxon>Diploptera</taxon>
    </lineage>
</organism>
<proteinExistence type="predicted"/>